<organism evidence="1 2">
    <name type="scientific">Mycena venus</name>
    <dbReference type="NCBI Taxonomy" id="2733690"/>
    <lineage>
        <taxon>Eukaryota</taxon>
        <taxon>Fungi</taxon>
        <taxon>Dikarya</taxon>
        <taxon>Basidiomycota</taxon>
        <taxon>Agaricomycotina</taxon>
        <taxon>Agaricomycetes</taxon>
        <taxon>Agaricomycetidae</taxon>
        <taxon>Agaricales</taxon>
        <taxon>Marasmiineae</taxon>
        <taxon>Mycenaceae</taxon>
        <taxon>Mycena</taxon>
    </lineage>
</organism>
<evidence type="ECO:0000313" key="2">
    <source>
        <dbReference type="Proteomes" id="UP000620124"/>
    </source>
</evidence>
<accession>A0A8H7D5V3</accession>
<dbReference type="AlphaFoldDB" id="A0A8H7D5V3"/>
<name>A0A8H7D5V3_9AGAR</name>
<gene>
    <name evidence="1" type="ORF">MVEN_00775000</name>
</gene>
<comment type="caution">
    <text evidence="1">The sequence shown here is derived from an EMBL/GenBank/DDBJ whole genome shotgun (WGS) entry which is preliminary data.</text>
</comment>
<dbReference type="EMBL" id="JACAZI010000005">
    <property type="protein sequence ID" value="KAF7360447.1"/>
    <property type="molecule type" value="Genomic_DNA"/>
</dbReference>
<evidence type="ECO:0000313" key="1">
    <source>
        <dbReference type="EMBL" id="KAF7360447.1"/>
    </source>
</evidence>
<proteinExistence type="predicted"/>
<reference evidence="1" key="1">
    <citation type="submission" date="2020-05" db="EMBL/GenBank/DDBJ databases">
        <title>Mycena genomes resolve the evolution of fungal bioluminescence.</title>
        <authorList>
            <person name="Tsai I.J."/>
        </authorList>
    </citation>
    <scope>NUCLEOTIDE SEQUENCE</scope>
    <source>
        <strain evidence="1">CCC161011</strain>
    </source>
</reference>
<protein>
    <submittedName>
        <fullName evidence="1">Uncharacterized protein</fullName>
    </submittedName>
</protein>
<keyword evidence="2" id="KW-1185">Reference proteome</keyword>
<dbReference type="OrthoDB" id="10476048at2759"/>
<sequence length="197" mass="21980">MFFYRRPRCSLRRMLGGTLGTHRVQPLLIVSRSWVTPHRSASLQLRLKWLQPGHRTTWTIQIARLDASHGMYTTLGAHNAVTRPFAVCTLVRDRQEPVKDTRNGTGLRGAFVRRSAYEENHGARGTAKSPSFSALRGTRLSIRLANGEISCNSIQTTLCLPCAKQFFPSFALFGEVLYLCFATGLLSYRCGSSTVTS</sequence>
<dbReference type="Proteomes" id="UP000620124">
    <property type="component" value="Unassembled WGS sequence"/>
</dbReference>